<dbReference type="PANTHER" id="PTHR12558">
    <property type="entry name" value="CELL DIVISION CYCLE 16,23,27"/>
    <property type="match status" value="1"/>
</dbReference>
<name>A0A1G9S3A7_9BACT</name>
<dbReference type="PROSITE" id="PS50293">
    <property type="entry name" value="TPR_REGION"/>
    <property type="match status" value="1"/>
</dbReference>
<evidence type="ECO:0000313" key="2">
    <source>
        <dbReference type="EMBL" id="SDM29901.1"/>
    </source>
</evidence>
<dbReference type="EMBL" id="FNFO01000012">
    <property type="protein sequence ID" value="SDM29901.1"/>
    <property type="molecule type" value="Genomic_DNA"/>
</dbReference>
<dbReference type="Pfam" id="PF13432">
    <property type="entry name" value="TPR_16"/>
    <property type="match status" value="5"/>
</dbReference>
<dbReference type="Pfam" id="PF13174">
    <property type="entry name" value="TPR_6"/>
    <property type="match status" value="4"/>
</dbReference>
<dbReference type="Proteomes" id="UP000198510">
    <property type="component" value="Unassembled WGS sequence"/>
</dbReference>
<dbReference type="InterPro" id="IPR019734">
    <property type="entry name" value="TPR_rpt"/>
</dbReference>
<protein>
    <submittedName>
        <fullName evidence="2">TolA-binding protein</fullName>
    </submittedName>
</protein>
<dbReference type="SUPFAM" id="SSF48452">
    <property type="entry name" value="TPR-like"/>
    <property type="match status" value="6"/>
</dbReference>
<dbReference type="Gene3D" id="1.25.40.10">
    <property type="entry name" value="Tetratricopeptide repeat domain"/>
    <property type="match status" value="9"/>
</dbReference>
<dbReference type="RefSeq" id="WP_089686983.1">
    <property type="nucleotide sequence ID" value="NZ_FNFO01000012.1"/>
</dbReference>
<keyword evidence="3" id="KW-1185">Reference proteome</keyword>
<dbReference type="STRING" id="1075417.SAMN05421823_11214"/>
<gene>
    <name evidence="2" type="ORF">SAMN05421823_11214</name>
</gene>
<dbReference type="SMART" id="SM00028">
    <property type="entry name" value="TPR"/>
    <property type="match status" value="16"/>
</dbReference>
<accession>A0A1G9S3A7</accession>
<reference evidence="2 3" key="1">
    <citation type="submission" date="2016-10" db="EMBL/GenBank/DDBJ databases">
        <authorList>
            <person name="de Groot N.N."/>
        </authorList>
    </citation>
    <scope>NUCLEOTIDE SEQUENCE [LARGE SCALE GENOMIC DNA]</scope>
    <source>
        <strain evidence="2 3">DSM 25186</strain>
    </source>
</reference>
<organism evidence="2 3">
    <name type="scientific">Catalinimonas alkaloidigena</name>
    <dbReference type="NCBI Taxonomy" id="1075417"/>
    <lineage>
        <taxon>Bacteria</taxon>
        <taxon>Pseudomonadati</taxon>
        <taxon>Bacteroidota</taxon>
        <taxon>Cytophagia</taxon>
        <taxon>Cytophagales</taxon>
        <taxon>Catalimonadaceae</taxon>
        <taxon>Catalinimonas</taxon>
    </lineage>
</organism>
<feature type="repeat" description="TPR" evidence="1">
    <location>
        <begin position="647"/>
        <end position="680"/>
    </location>
</feature>
<dbReference type="InterPro" id="IPR011990">
    <property type="entry name" value="TPR-like_helical_dom_sf"/>
</dbReference>
<dbReference type="AlphaFoldDB" id="A0A1G9S3A7"/>
<keyword evidence="1" id="KW-0802">TPR repeat</keyword>
<feature type="repeat" description="TPR" evidence="1">
    <location>
        <begin position="538"/>
        <end position="571"/>
    </location>
</feature>
<dbReference type="PROSITE" id="PS50005">
    <property type="entry name" value="TPR"/>
    <property type="match status" value="4"/>
</dbReference>
<evidence type="ECO:0000256" key="1">
    <source>
        <dbReference type="PROSITE-ProRule" id="PRU00339"/>
    </source>
</evidence>
<dbReference type="Pfam" id="PF14559">
    <property type="entry name" value="TPR_19"/>
    <property type="match status" value="1"/>
</dbReference>
<dbReference type="PANTHER" id="PTHR12558:SF13">
    <property type="entry name" value="CELL DIVISION CYCLE PROTEIN 27 HOMOLOG"/>
    <property type="match status" value="1"/>
</dbReference>
<feature type="repeat" description="TPR" evidence="1">
    <location>
        <begin position="353"/>
        <end position="386"/>
    </location>
</feature>
<proteinExistence type="predicted"/>
<dbReference type="SMART" id="SM00671">
    <property type="entry name" value="SEL1"/>
    <property type="match status" value="3"/>
</dbReference>
<dbReference type="OrthoDB" id="9814448at2"/>
<sequence>MNIRHAAVVAGLLLSLPNDGFGQRTLGETSDYAQFQNALDLLEKEKYGAARNAFQQYLDLKRNDLQSVEAEYYLAMAAMNLYHADAESKFASFIEKYPNHPKAQLAYYELGNFYYDQRKYNKAVEYYEKASQANLSENQRYEALFRLGYAHFAQKNFTEAGKAFDQVKNTKYEKAPAASYYSGYVHLQAGNYDQALQDLRKAESDGEYQALVPAMITHIYYQQQQYDKVIDYGEAALKRGRINDADAVALLVAEAYYRKGDYAAAASRFNDYAKENRSIDAAVRYRIGYSNFMTGNNDEAIAQFKTLAAKDDTLAQNAAYHLGIAYLKTDNKQFAMTAFDQARRASYDDQVRANALFNYGKVSYDLGRYADAIAAFQEFVKQYPKNASLSEANDLLSESYLNTDNYEEAIAHIERTAQPSPRLRKAYQQVTFYRGTQLFNDKKFLPAIDMFEKSLRFPVDQNLTMGAHYWTGETWSIGKQWDKAINSYAAVFSDSRSEHYLPARYGIGYAYYNTKEYAKALPHFRAYVEAGKAQTHYDDALVRLADCYYTTKNYAQAISTYDQAAEADASVRDYVLYQKGIVYDLMGQSNKAQASFETLTEQFPRSRYLDDAQFQKAQLAFEQGSYAAAINGFTTLIQKNSNSTLVPFAYLRRAISYSNLQKHEQAINDYKKILDAYPKHETANDALLGLQENLNAVNRGQEFTAYLNRYKQANPQSTALESVEFESAKSLYLGQNYMEAIQRLQEYMKNYPNSANLPDARYYLAESYYRAGDNKQALRFHQDVIRENRSTFTSRSLERVAELTFNAGNYPGAASYYRQLLANASNRRQESGALVGLLESYYRLQKWDSVDYFSGQIMQGNNAGIDAQNKALLYAGKSAYAQKKLDDAVDYFLQTLNSAKDENGAEAQYLMARIFFEQGKYEQSLETLYDLNKKFSQYTQWLDRGFLLIADNFIATDELYQARATLESIAENSPNPETKKAAQAKLLVVKQKEQEKQATPAEEDTTFSN</sequence>
<feature type="repeat" description="TPR" evidence="1">
    <location>
        <begin position="104"/>
        <end position="137"/>
    </location>
</feature>
<dbReference type="InterPro" id="IPR006597">
    <property type="entry name" value="Sel1-like"/>
</dbReference>
<evidence type="ECO:0000313" key="3">
    <source>
        <dbReference type="Proteomes" id="UP000198510"/>
    </source>
</evidence>